<dbReference type="Gene3D" id="3.40.50.10070">
    <property type="entry name" value="TolB, N-terminal domain"/>
    <property type="match status" value="1"/>
</dbReference>
<dbReference type="InterPro" id="IPR011990">
    <property type="entry name" value="TPR-like_helical_dom_sf"/>
</dbReference>
<dbReference type="Proteomes" id="UP000050863">
    <property type="component" value="Unassembled WGS sequence"/>
</dbReference>
<dbReference type="PROSITE" id="PS51755">
    <property type="entry name" value="OMPR_PHOB"/>
    <property type="match status" value="1"/>
</dbReference>
<gene>
    <name evidence="7" type="ORF">CQ12_36580</name>
</gene>
<accession>A0A0R3LA42</accession>
<dbReference type="Gene3D" id="1.10.10.10">
    <property type="entry name" value="Winged helix-like DNA-binding domain superfamily/Winged helix DNA-binding domain"/>
    <property type="match status" value="1"/>
</dbReference>
<feature type="DNA-binding region" description="OmpR/PhoB-type" evidence="5">
    <location>
        <begin position="1"/>
        <end position="98"/>
    </location>
</feature>
<dbReference type="Pfam" id="PF00486">
    <property type="entry name" value="Trans_reg_C"/>
    <property type="match status" value="1"/>
</dbReference>
<dbReference type="RefSeq" id="WP_057837438.1">
    <property type="nucleotide sequence ID" value="NZ_LLXZ01000136.1"/>
</dbReference>
<dbReference type="SUPFAM" id="SSF46894">
    <property type="entry name" value="C-terminal effector domain of the bipartite response regulators"/>
    <property type="match status" value="1"/>
</dbReference>
<dbReference type="EMBL" id="LLXZ01000136">
    <property type="protein sequence ID" value="KRR04110.1"/>
    <property type="molecule type" value="Genomic_DNA"/>
</dbReference>
<feature type="repeat" description="TPR" evidence="4">
    <location>
        <begin position="388"/>
        <end position="421"/>
    </location>
</feature>
<keyword evidence="3 5" id="KW-0238">DNA-binding</keyword>
<organism evidence="7 8">
    <name type="scientific">Bradyrhizobium jicamae</name>
    <dbReference type="NCBI Taxonomy" id="280332"/>
    <lineage>
        <taxon>Bacteria</taxon>
        <taxon>Pseudomonadati</taxon>
        <taxon>Pseudomonadota</taxon>
        <taxon>Alphaproteobacteria</taxon>
        <taxon>Hyphomicrobiales</taxon>
        <taxon>Nitrobacteraceae</taxon>
        <taxon>Bradyrhizobium</taxon>
    </lineage>
</organism>
<dbReference type="Pfam" id="PF13432">
    <property type="entry name" value="TPR_16"/>
    <property type="match status" value="1"/>
</dbReference>
<dbReference type="GO" id="GO:0003677">
    <property type="term" value="F:DNA binding"/>
    <property type="evidence" value="ECO:0007669"/>
    <property type="project" value="UniProtKB-UniRule"/>
</dbReference>
<dbReference type="AlphaFoldDB" id="A0A0R3LA42"/>
<dbReference type="PANTHER" id="PTHR44858">
    <property type="entry name" value="TETRATRICOPEPTIDE REPEAT PROTEIN 6"/>
    <property type="match status" value="1"/>
</dbReference>
<evidence type="ECO:0000313" key="7">
    <source>
        <dbReference type="EMBL" id="KRR04110.1"/>
    </source>
</evidence>
<dbReference type="STRING" id="280332.CQ12_36580"/>
<dbReference type="Gene3D" id="1.25.40.10">
    <property type="entry name" value="Tetratricopeptide repeat domain"/>
    <property type="match status" value="1"/>
</dbReference>
<sequence length="520" mass="57162">MRYFFEDYALDTDRRELHRGPTVVPTAPQVFDLLDYLIRNRAHVVSKDDLANAIWHGRIVSDMALTTRLNAARSAIGDSGEEQRLIKTLPRKGFRFVGAVHEGDRPSGTAAAVSDTELSTAALALPDKPSIAVLPFENISGDPEQEYFAEGMVEEIITALSRFKWLVVIARNSSSTFKGRPFDIKEVGRRLGVHYVLEGSVRKAAGKVRITGQLIDALTGAHIWADRFERDLTDVFALQDELTIAVVSAIQPSLMQAEFEIAARRPPENLTAYDLLLRARQKSYLITREGIAETAQLAQRALDLDPRSSFAAVLAASAHLNNVIFGFTVDPQFDRSEAKRLIRLALSLDENNAVVLSNAGRIVAYLDGDYETAIDYCDRAVTCNPNESVAWLFTGGVYRFAGQYEEAIRSFERGIRVSPLSPFLPSFFAGIGTALNELRRFEEAVVVFKQALRLNSSHGVAFRGLASALAHLGRDAEARVAAARLLEVDPAFTISGCIARGGQTNSKLLIEGLRKAGLPE</sequence>
<evidence type="ECO:0000256" key="4">
    <source>
        <dbReference type="PROSITE-ProRule" id="PRU00339"/>
    </source>
</evidence>
<dbReference type="InterPro" id="IPR050498">
    <property type="entry name" value="Ycf3"/>
</dbReference>
<feature type="domain" description="OmpR/PhoB-type" evidence="6">
    <location>
        <begin position="1"/>
        <end position="98"/>
    </location>
</feature>
<keyword evidence="8" id="KW-1185">Reference proteome</keyword>
<feature type="repeat" description="TPR" evidence="4">
    <location>
        <begin position="425"/>
        <end position="458"/>
    </location>
</feature>
<dbReference type="SMART" id="SM00028">
    <property type="entry name" value="TPR"/>
    <property type="match status" value="4"/>
</dbReference>
<dbReference type="SMART" id="SM00862">
    <property type="entry name" value="Trans_reg_C"/>
    <property type="match status" value="1"/>
</dbReference>
<dbReference type="InterPro" id="IPR001867">
    <property type="entry name" value="OmpR/PhoB-type_DNA-bd"/>
</dbReference>
<dbReference type="OrthoDB" id="9807521at2"/>
<dbReference type="InterPro" id="IPR019734">
    <property type="entry name" value="TPR_rpt"/>
</dbReference>
<dbReference type="CDD" id="cd00383">
    <property type="entry name" value="trans_reg_C"/>
    <property type="match status" value="1"/>
</dbReference>
<protein>
    <submittedName>
        <fullName evidence="7">Adenylate cyclase 3</fullName>
    </submittedName>
</protein>
<dbReference type="GO" id="GO:0000160">
    <property type="term" value="P:phosphorelay signal transduction system"/>
    <property type="evidence" value="ECO:0007669"/>
    <property type="project" value="InterPro"/>
</dbReference>
<dbReference type="Pfam" id="PF13176">
    <property type="entry name" value="TPR_7"/>
    <property type="match status" value="1"/>
</dbReference>
<keyword evidence="1" id="KW-0677">Repeat</keyword>
<dbReference type="PROSITE" id="PS50005">
    <property type="entry name" value="TPR"/>
    <property type="match status" value="2"/>
</dbReference>
<name>A0A0R3LA42_9BRAD</name>
<evidence type="ECO:0000313" key="8">
    <source>
        <dbReference type="Proteomes" id="UP000050863"/>
    </source>
</evidence>
<reference evidence="7 8" key="1">
    <citation type="submission" date="2014-03" db="EMBL/GenBank/DDBJ databases">
        <title>Bradyrhizobium valentinum sp. nov., isolated from effective nodules of Lupinus mariae-josephae, a lupine endemic of basic-lime soils in Eastern Spain.</title>
        <authorList>
            <person name="Duran D."/>
            <person name="Rey L."/>
            <person name="Navarro A."/>
            <person name="Busquets A."/>
            <person name="Imperial J."/>
            <person name="Ruiz-Argueso T."/>
        </authorList>
    </citation>
    <scope>NUCLEOTIDE SEQUENCE [LARGE SCALE GENOMIC DNA]</scope>
    <source>
        <strain evidence="7 8">PAC68</strain>
    </source>
</reference>
<evidence type="ECO:0000256" key="2">
    <source>
        <dbReference type="ARBA" id="ARBA00022803"/>
    </source>
</evidence>
<dbReference type="SUPFAM" id="SSF48452">
    <property type="entry name" value="TPR-like"/>
    <property type="match status" value="1"/>
</dbReference>
<evidence type="ECO:0000259" key="6">
    <source>
        <dbReference type="PROSITE" id="PS51755"/>
    </source>
</evidence>
<evidence type="ECO:0000256" key="1">
    <source>
        <dbReference type="ARBA" id="ARBA00022737"/>
    </source>
</evidence>
<dbReference type="InterPro" id="IPR036388">
    <property type="entry name" value="WH-like_DNA-bd_sf"/>
</dbReference>
<dbReference type="GO" id="GO:0006355">
    <property type="term" value="P:regulation of DNA-templated transcription"/>
    <property type="evidence" value="ECO:0007669"/>
    <property type="project" value="InterPro"/>
</dbReference>
<keyword evidence="2 4" id="KW-0802">TPR repeat</keyword>
<comment type="caution">
    <text evidence="7">The sequence shown here is derived from an EMBL/GenBank/DDBJ whole genome shotgun (WGS) entry which is preliminary data.</text>
</comment>
<dbReference type="PANTHER" id="PTHR44858:SF1">
    <property type="entry name" value="UDP-N-ACETYLGLUCOSAMINE--PEPTIDE N-ACETYLGLUCOSAMINYLTRANSFERASE SPINDLY-RELATED"/>
    <property type="match status" value="1"/>
</dbReference>
<dbReference type="InterPro" id="IPR016032">
    <property type="entry name" value="Sig_transdc_resp-reg_C-effctor"/>
</dbReference>
<evidence type="ECO:0000256" key="3">
    <source>
        <dbReference type="ARBA" id="ARBA00023125"/>
    </source>
</evidence>
<evidence type="ECO:0000256" key="5">
    <source>
        <dbReference type="PROSITE-ProRule" id="PRU01091"/>
    </source>
</evidence>
<proteinExistence type="predicted"/>